<dbReference type="InterPro" id="IPR052058">
    <property type="entry name" value="Alcohol_O-acetyltransferase"/>
</dbReference>
<evidence type="ECO:0000256" key="1">
    <source>
        <dbReference type="SAM" id="MobiDB-lite"/>
    </source>
</evidence>
<evidence type="ECO:0000313" key="2">
    <source>
        <dbReference type="EMBL" id="KAF7309740.1"/>
    </source>
</evidence>
<dbReference type="AlphaFoldDB" id="A0A8H6T0K0"/>
<gene>
    <name evidence="2" type="ORF">MIND_00345800</name>
</gene>
<dbReference type="Proteomes" id="UP000636479">
    <property type="component" value="Unassembled WGS sequence"/>
</dbReference>
<sequence length="567" mass="63128">MSLFQVSSSVRQSETQQQQQPASVAPTFATYRRALSPNELSYFLPSRAYGLNDMFIRITLRAPPNLITPHRLHIIWAILRLRHSLMASRVEMKPGAYDDAHFTYIPPSSPNEAIQEASASVRVRNGVPGSALVEEFLNGPARLGANCLARLEVGRGDFSRGMHEYNLVFSFHHMINDARGVYAASQFALELLGGSTPTQPPLTDSQLAKVLEKEWKLRWAAGPRDLNEVIIPSTELRILRSPPTKFQEVAWKVDQQNVQKRFIGGHAFPKARRPTVEAIKTRLIRTKFNKEQTIAIFARCKAECVTLQSAVFGLINMAWIRLFSKHSEIPASTTLPMLMYTAISLRGYLPPVSELSSFMSLALGYHNLVLPSFLPSSTSPKSLSATFWARSREAQRQMFSYSHNPMLLGRSVVAAEERGQRAKAWARIDDEAAGILPRRASPPPTAQPSVVNPASQPSVALLGVSQSGNIDGIFRREHYPLMELCDVVGGTRKGPGGLLVYTRTVLEEFNLLLLWDSAPFDAVLMDEFWQYVVDGVHEYILENPSLKGTAYQDDCAAPTTVRAQARL</sequence>
<evidence type="ECO:0000313" key="3">
    <source>
        <dbReference type="Proteomes" id="UP000636479"/>
    </source>
</evidence>
<dbReference type="OrthoDB" id="2965451at2759"/>
<dbReference type="GeneID" id="59342821"/>
<name>A0A8H6T0K0_9AGAR</name>
<organism evidence="2 3">
    <name type="scientific">Mycena indigotica</name>
    <dbReference type="NCBI Taxonomy" id="2126181"/>
    <lineage>
        <taxon>Eukaryota</taxon>
        <taxon>Fungi</taxon>
        <taxon>Dikarya</taxon>
        <taxon>Basidiomycota</taxon>
        <taxon>Agaricomycotina</taxon>
        <taxon>Agaricomycetes</taxon>
        <taxon>Agaricomycetidae</taxon>
        <taxon>Agaricales</taxon>
        <taxon>Marasmiineae</taxon>
        <taxon>Mycenaceae</taxon>
        <taxon>Mycena</taxon>
    </lineage>
</organism>
<dbReference type="Gene3D" id="3.30.559.10">
    <property type="entry name" value="Chloramphenicol acetyltransferase-like domain"/>
    <property type="match status" value="1"/>
</dbReference>
<protein>
    <submittedName>
        <fullName evidence="2">Uncharacterized protein</fullName>
    </submittedName>
</protein>
<feature type="region of interest" description="Disordered" evidence="1">
    <location>
        <begin position="1"/>
        <end position="24"/>
    </location>
</feature>
<keyword evidence="3" id="KW-1185">Reference proteome</keyword>
<accession>A0A8H6T0K0</accession>
<dbReference type="InterPro" id="IPR023213">
    <property type="entry name" value="CAT-like_dom_sf"/>
</dbReference>
<comment type="caution">
    <text evidence="2">The sequence shown here is derived from an EMBL/GenBank/DDBJ whole genome shotgun (WGS) entry which is preliminary data.</text>
</comment>
<dbReference type="EMBL" id="JACAZF010000003">
    <property type="protein sequence ID" value="KAF7309740.1"/>
    <property type="molecule type" value="Genomic_DNA"/>
</dbReference>
<dbReference type="PANTHER" id="PTHR28037:SF1">
    <property type="entry name" value="ALCOHOL O-ACETYLTRANSFERASE 1-RELATED"/>
    <property type="match status" value="1"/>
</dbReference>
<proteinExistence type="predicted"/>
<reference evidence="2" key="1">
    <citation type="submission" date="2020-05" db="EMBL/GenBank/DDBJ databases">
        <title>Mycena genomes resolve the evolution of fungal bioluminescence.</title>
        <authorList>
            <person name="Tsai I.J."/>
        </authorList>
    </citation>
    <scope>NUCLEOTIDE SEQUENCE</scope>
    <source>
        <strain evidence="2">171206Taipei</strain>
    </source>
</reference>
<dbReference type="PANTHER" id="PTHR28037">
    <property type="entry name" value="ALCOHOL O-ACETYLTRANSFERASE 1-RELATED"/>
    <property type="match status" value="1"/>
</dbReference>
<dbReference type="RefSeq" id="XP_037223190.1">
    <property type="nucleotide sequence ID" value="XM_037360305.1"/>
</dbReference>